<dbReference type="Proteomes" id="UP000190890">
    <property type="component" value="Unassembled WGS sequence"/>
</dbReference>
<evidence type="ECO:0000313" key="2">
    <source>
        <dbReference type="Proteomes" id="UP000190890"/>
    </source>
</evidence>
<keyword evidence="2" id="KW-1185">Reference proteome</keyword>
<dbReference type="EMBL" id="LZZM01000236">
    <property type="protein sequence ID" value="OOM70755.1"/>
    <property type="molecule type" value="Genomic_DNA"/>
</dbReference>
<reference evidence="1 2" key="1">
    <citation type="submission" date="2016-05" db="EMBL/GenBank/DDBJ databases">
        <title>Microbial solvent formation.</title>
        <authorList>
            <person name="Poehlein A."/>
            <person name="Montoya Solano J.D."/>
            <person name="Flitsch S."/>
            <person name="Krabben P."/>
            <person name="Duerre P."/>
            <person name="Daniel R."/>
        </authorList>
    </citation>
    <scope>NUCLEOTIDE SEQUENCE [LARGE SCALE GENOMIC DNA]</scope>
    <source>
        <strain evidence="1 2">DSM 2619</strain>
    </source>
</reference>
<dbReference type="OrthoDB" id="1898772at2"/>
<organism evidence="1 2">
    <name type="scientific">Clostridium puniceum</name>
    <dbReference type="NCBI Taxonomy" id="29367"/>
    <lineage>
        <taxon>Bacteria</taxon>
        <taxon>Bacillati</taxon>
        <taxon>Bacillota</taxon>
        <taxon>Clostridia</taxon>
        <taxon>Eubacteriales</taxon>
        <taxon>Clostridiaceae</taxon>
        <taxon>Clostridium</taxon>
    </lineage>
</organism>
<name>A0A1S8SZU2_9CLOT</name>
<sequence>MTGIKCLYITKDNHVYKIPVPNDNFYKPISHLSNQEVLFTLLYYETINRTPAKLIYANFDRIQLNDDGGYELTIDEIKKRYYNFDHYGFISAELLSQKEFIPIPQATTIPTASEKEALYCYIKNKLPILWCDFSKTLENYIDSCIHNDLELKQLVKKASMLRNNALKKHVN</sequence>
<dbReference type="AlphaFoldDB" id="A0A1S8SZU2"/>
<protein>
    <submittedName>
        <fullName evidence="1">Uncharacterized protein</fullName>
    </submittedName>
</protein>
<dbReference type="RefSeq" id="WP_077850051.1">
    <property type="nucleotide sequence ID" value="NZ_LZZM01000236.1"/>
</dbReference>
<accession>A0A1S8SZU2</accession>
<comment type="caution">
    <text evidence="1">The sequence shown here is derived from an EMBL/GenBank/DDBJ whole genome shotgun (WGS) entry which is preliminary data.</text>
</comment>
<evidence type="ECO:0000313" key="1">
    <source>
        <dbReference type="EMBL" id="OOM70755.1"/>
    </source>
</evidence>
<proteinExistence type="predicted"/>
<gene>
    <name evidence="1" type="ORF">CLPUN_51690</name>
</gene>